<dbReference type="Proteomes" id="UP000198242">
    <property type="component" value="Chromosome I"/>
</dbReference>
<keyword evidence="3" id="KW-1185">Reference proteome</keyword>
<proteinExistence type="predicted"/>
<evidence type="ECO:0000256" key="1">
    <source>
        <dbReference type="SAM" id="MobiDB-lite"/>
    </source>
</evidence>
<reference evidence="3" key="1">
    <citation type="submission" date="2016-06" db="EMBL/GenBank/DDBJ databases">
        <authorList>
            <person name="Varghese N."/>
            <person name="Submissions Spin"/>
        </authorList>
    </citation>
    <scope>NUCLEOTIDE SEQUENCE [LARGE SCALE GENOMIC DNA]</scope>
    <source>
        <strain evidence="3">DSM 43909</strain>
    </source>
</reference>
<feature type="region of interest" description="Disordered" evidence="1">
    <location>
        <begin position="1"/>
        <end position="92"/>
    </location>
</feature>
<evidence type="ECO:0000313" key="2">
    <source>
        <dbReference type="EMBL" id="SCF14825.1"/>
    </source>
</evidence>
<organism evidence="2 3">
    <name type="scientific">Micromonospora viridifaciens</name>
    <dbReference type="NCBI Taxonomy" id="1881"/>
    <lineage>
        <taxon>Bacteria</taxon>
        <taxon>Bacillati</taxon>
        <taxon>Actinomycetota</taxon>
        <taxon>Actinomycetes</taxon>
        <taxon>Micromonosporales</taxon>
        <taxon>Micromonosporaceae</taxon>
        <taxon>Micromonospora</taxon>
    </lineage>
</organism>
<sequence length="92" mass="9823">MSTDRGEQADPLRRPPDADAQEQRQDETVVGPPDEMSDAVPEASEADLAEQGVLVPPSDAADLGSSVRADLTAADALEQNQEVPVPDEDRRD</sequence>
<dbReference type="EMBL" id="LT607411">
    <property type="protein sequence ID" value="SCF14825.1"/>
    <property type="molecule type" value="Genomic_DNA"/>
</dbReference>
<dbReference type="RefSeq" id="WP_089007451.1">
    <property type="nucleotide sequence ID" value="NZ_LT607411.1"/>
</dbReference>
<accession>A0A1C4Y269</accession>
<name>A0A1C4Y269_MICVI</name>
<protein>
    <recommendedName>
        <fullName evidence="4">DUF5709 domain-containing protein</fullName>
    </recommendedName>
</protein>
<dbReference type="AlphaFoldDB" id="A0A1C4Y269"/>
<gene>
    <name evidence="2" type="ORF">GA0074695_3800</name>
</gene>
<evidence type="ECO:0008006" key="4">
    <source>
        <dbReference type="Google" id="ProtNLM"/>
    </source>
</evidence>
<evidence type="ECO:0000313" key="3">
    <source>
        <dbReference type="Proteomes" id="UP000198242"/>
    </source>
</evidence>
<dbReference type="OrthoDB" id="3385629at2"/>
<feature type="compositionally biased region" description="Basic and acidic residues" evidence="1">
    <location>
        <begin position="1"/>
        <end position="27"/>
    </location>
</feature>